<dbReference type="EMBL" id="MHPA01000029">
    <property type="protein sequence ID" value="OGZ72200.1"/>
    <property type="molecule type" value="Genomic_DNA"/>
</dbReference>
<evidence type="ECO:0000313" key="2">
    <source>
        <dbReference type="EMBL" id="OGZ72200.1"/>
    </source>
</evidence>
<feature type="region of interest" description="Disordered" evidence="1">
    <location>
        <begin position="38"/>
        <end position="66"/>
    </location>
</feature>
<comment type="caution">
    <text evidence="2">The sequence shown here is derived from an EMBL/GenBank/DDBJ whole genome shotgun (WGS) entry which is preliminary data.</text>
</comment>
<evidence type="ECO:0000313" key="3">
    <source>
        <dbReference type="Proteomes" id="UP000176774"/>
    </source>
</evidence>
<accession>A0A1G2ICK2</accession>
<feature type="compositionally biased region" description="Basic and acidic residues" evidence="1">
    <location>
        <begin position="56"/>
        <end position="66"/>
    </location>
</feature>
<dbReference type="AlphaFoldDB" id="A0A1G2ICK2"/>
<evidence type="ECO:0000256" key="1">
    <source>
        <dbReference type="SAM" id="MobiDB-lite"/>
    </source>
</evidence>
<proteinExistence type="predicted"/>
<sequence>MGSIRVADQVAYCQGNGRYRHATCAPKRPKLVQTLEEQERTIQGGSKGKKPLKPGPKPDKDDEKIR</sequence>
<protein>
    <submittedName>
        <fullName evidence="2">Uncharacterized protein</fullName>
    </submittedName>
</protein>
<dbReference type="Proteomes" id="UP000176774">
    <property type="component" value="Unassembled WGS sequence"/>
</dbReference>
<organism evidence="2 3">
    <name type="scientific">Candidatus Staskawiczbacteria bacterium RIFCSPLOWO2_01_FULL_38_12b</name>
    <dbReference type="NCBI Taxonomy" id="1802214"/>
    <lineage>
        <taxon>Bacteria</taxon>
        <taxon>Candidatus Staskawicziibacteriota</taxon>
    </lineage>
</organism>
<name>A0A1G2ICK2_9BACT</name>
<reference evidence="2 3" key="1">
    <citation type="journal article" date="2016" name="Nat. Commun.">
        <title>Thousands of microbial genomes shed light on interconnected biogeochemical processes in an aquifer system.</title>
        <authorList>
            <person name="Anantharaman K."/>
            <person name="Brown C.T."/>
            <person name="Hug L.A."/>
            <person name="Sharon I."/>
            <person name="Castelle C.J."/>
            <person name="Probst A.J."/>
            <person name="Thomas B.C."/>
            <person name="Singh A."/>
            <person name="Wilkins M.J."/>
            <person name="Karaoz U."/>
            <person name="Brodie E.L."/>
            <person name="Williams K.H."/>
            <person name="Hubbard S.S."/>
            <person name="Banfield J.F."/>
        </authorList>
    </citation>
    <scope>NUCLEOTIDE SEQUENCE [LARGE SCALE GENOMIC DNA]</scope>
</reference>
<dbReference type="STRING" id="1802214.A2908_02320"/>
<gene>
    <name evidence="2" type="ORF">A2908_02320</name>
</gene>